<comment type="cofactor">
    <cofactor evidence="1">
        <name>FAD</name>
        <dbReference type="ChEBI" id="CHEBI:57692"/>
    </cofactor>
</comment>
<keyword evidence="2" id="KW-0285">Flavoprotein</keyword>
<keyword evidence="4 6" id="KW-0560">Oxidoreductase</keyword>
<keyword evidence="3" id="KW-0274">FAD</keyword>
<dbReference type="InterPro" id="IPR045170">
    <property type="entry name" value="MTOX"/>
</dbReference>
<evidence type="ECO:0000313" key="7">
    <source>
        <dbReference type="Proteomes" id="UP000584824"/>
    </source>
</evidence>
<keyword evidence="7" id="KW-1185">Reference proteome</keyword>
<evidence type="ECO:0000259" key="5">
    <source>
        <dbReference type="Pfam" id="PF01266"/>
    </source>
</evidence>
<dbReference type="InterPro" id="IPR036188">
    <property type="entry name" value="FAD/NAD-bd_sf"/>
</dbReference>
<dbReference type="InterPro" id="IPR006076">
    <property type="entry name" value="FAD-dep_OxRdtase"/>
</dbReference>
<dbReference type="SUPFAM" id="SSF51905">
    <property type="entry name" value="FAD/NAD(P)-binding domain"/>
    <property type="match status" value="1"/>
</dbReference>
<dbReference type="PANTHER" id="PTHR10961">
    <property type="entry name" value="PEROXISOMAL SARCOSINE OXIDASE"/>
    <property type="match status" value="1"/>
</dbReference>
<dbReference type="AlphaFoldDB" id="A0A7W6K4L5"/>
<gene>
    <name evidence="6" type="ORF">GGQ66_003703</name>
</gene>
<name>A0A7W6K4L5_9HYPH</name>
<dbReference type="Gene3D" id="3.50.50.60">
    <property type="entry name" value="FAD/NAD(P)-binding domain"/>
    <property type="match status" value="1"/>
</dbReference>
<dbReference type="SUPFAM" id="SSF54373">
    <property type="entry name" value="FAD-linked reductases, C-terminal domain"/>
    <property type="match status" value="1"/>
</dbReference>
<dbReference type="PANTHER" id="PTHR10961:SF10">
    <property type="entry name" value="FAD DEPENDENT OXIDOREDUCTASE DOMAIN-CONTAINING PROTEIN"/>
    <property type="match status" value="1"/>
</dbReference>
<dbReference type="GO" id="GO:0008115">
    <property type="term" value="F:sarcosine oxidase activity"/>
    <property type="evidence" value="ECO:0007669"/>
    <property type="project" value="UniProtKB-EC"/>
</dbReference>
<feature type="domain" description="FAD dependent oxidoreductase" evidence="5">
    <location>
        <begin position="6"/>
        <end position="375"/>
    </location>
</feature>
<proteinExistence type="predicted"/>
<comment type="caution">
    <text evidence="6">The sequence shown here is derived from an EMBL/GenBank/DDBJ whole genome shotgun (WGS) entry which is preliminary data.</text>
</comment>
<dbReference type="EMBL" id="JACIDU010000017">
    <property type="protein sequence ID" value="MBB4105120.1"/>
    <property type="molecule type" value="Genomic_DNA"/>
</dbReference>
<organism evidence="6 7">
    <name type="scientific">Allorhizobium borbori</name>
    <dbReference type="NCBI Taxonomy" id="485907"/>
    <lineage>
        <taxon>Bacteria</taxon>
        <taxon>Pseudomonadati</taxon>
        <taxon>Pseudomonadota</taxon>
        <taxon>Alphaproteobacteria</taxon>
        <taxon>Hyphomicrobiales</taxon>
        <taxon>Rhizobiaceae</taxon>
        <taxon>Rhizobium/Agrobacterium group</taxon>
        <taxon>Allorhizobium</taxon>
    </lineage>
</organism>
<dbReference type="Proteomes" id="UP000584824">
    <property type="component" value="Unassembled WGS sequence"/>
</dbReference>
<dbReference type="Pfam" id="PF01266">
    <property type="entry name" value="DAO"/>
    <property type="match status" value="1"/>
</dbReference>
<dbReference type="Gene3D" id="3.30.9.10">
    <property type="entry name" value="D-Amino Acid Oxidase, subunit A, domain 2"/>
    <property type="match status" value="1"/>
</dbReference>
<evidence type="ECO:0000313" key="6">
    <source>
        <dbReference type="EMBL" id="MBB4105120.1"/>
    </source>
</evidence>
<evidence type="ECO:0000256" key="2">
    <source>
        <dbReference type="ARBA" id="ARBA00022630"/>
    </source>
</evidence>
<dbReference type="GO" id="GO:0050660">
    <property type="term" value="F:flavin adenine dinucleotide binding"/>
    <property type="evidence" value="ECO:0007669"/>
    <property type="project" value="InterPro"/>
</dbReference>
<evidence type="ECO:0000256" key="3">
    <source>
        <dbReference type="ARBA" id="ARBA00022827"/>
    </source>
</evidence>
<dbReference type="RefSeq" id="WP_183794283.1">
    <property type="nucleotide sequence ID" value="NZ_JACIDU010000017.1"/>
</dbReference>
<sequence>MSRFKYIVVGRGMMGAAAARHLAMQTDGVALIGPGEPVDAANHTGVFASHYDEARITRTIDPDPDWALLANRSIARYGEITRESGVQFYHETGCLLVGSPTGYGEGYADKVAEAGMKAGADPVRLDADGLAQTFPFFHFPEGYDGVHERAGAGHINPRRLVQAQAYLAARHGAAIIPETVSAIREENGDVSVHTDEGQVYRAEKVIVAAGGFTINRNLLPKPLALQVFARTVAFLELDADEQARFAAMPSLIFKPEEQSKEFYFLPPVTYPDGKTYLKIGGDPDDYALPSEPEIRAWFRSGGRASTRDHLEIAIRALVPGLKAPEPTMAACVTSFTPSGYPAIGFAPGSERLAVLAGGCGAAAKSSDEIGRLGASLLLEGRINDPAYATDFAPDFL</sequence>
<accession>A0A7W6K4L5</accession>
<reference evidence="6 7" key="1">
    <citation type="submission" date="2020-08" db="EMBL/GenBank/DDBJ databases">
        <title>Genomic Encyclopedia of Type Strains, Phase IV (KMG-IV): sequencing the most valuable type-strain genomes for metagenomic binning, comparative biology and taxonomic classification.</title>
        <authorList>
            <person name="Goeker M."/>
        </authorList>
    </citation>
    <scope>NUCLEOTIDE SEQUENCE [LARGE SCALE GENOMIC DNA]</scope>
    <source>
        <strain evidence="6 7">DSM 26385</strain>
    </source>
</reference>
<evidence type="ECO:0000256" key="1">
    <source>
        <dbReference type="ARBA" id="ARBA00001974"/>
    </source>
</evidence>
<protein>
    <submittedName>
        <fullName evidence="6">Sarcosine oxidase</fullName>
        <ecNumber evidence="6">1.5.3.1</ecNumber>
    </submittedName>
</protein>
<dbReference type="EC" id="1.5.3.1" evidence="6"/>
<evidence type="ECO:0000256" key="4">
    <source>
        <dbReference type="ARBA" id="ARBA00023002"/>
    </source>
</evidence>